<keyword evidence="2" id="KW-1185">Reference proteome</keyword>
<dbReference type="Pfam" id="PF03372">
    <property type="entry name" value="Exo_endo_phos"/>
    <property type="match status" value="1"/>
</dbReference>
<dbReference type="InterPro" id="IPR036691">
    <property type="entry name" value="Endo/exonu/phosph_ase_sf"/>
</dbReference>
<sequence>MELYEKCEKTHLLWQHRSGLLLKELKALNADIFCLQEVDSDTYSTFDAFFNRRKYKGVYKKRTGDKNDGCAVFWKKHIFKLVEWVGIEYFIPNTHVDRDNVGQLVKLRLRRKNKSWFCRFQKKQDDYLIVANTHLLFNPKRGDIKLAQLCQLLAHLQKMAERRLNSGEVFYDPVLLCGDLNSTPTSPLCNFLTTGRLDYFNITRNSVSGLAPFGGPLLSYPIIPPVVGIAEHSCSFKVASTSIDSDTATCANFPIGTLAHTLSLSCAIDVSAPTGEKPISTMVNGRSELVDFIYYGSSHGSMTVQSKRNILDCIAHSSLLTDIQMVNRIGPLPNEYCGSDHLPLLAKFNYVQVDDKVPSKAVF</sequence>
<proteinExistence type="predicted"/>
<evidence type="ECO:0000259" key="1">
    <source>
        <dbReference type="Pfam" id="PF03372"/>
    </source>
</evidence>
<dbReference type="InterPro" id="IPR005135">
    <property type="entry name" value="Endo/exonuclease/phosphatase"/>
</dbReference>
<dbReference type="PANTHER" id="PTHR12121">
    <property type="entry name" value="CARBON CATABOLITE REPRESSOR PROTEIN 4"/>
    <property type="match status" value="1"/>
</dbReference>
<name>A0A5S6QIL4_TRIMR</name>
<evidence type="ECO:0000313" key="3">
    <source>
        <dbReference type="WBParaSite" id="TMUE_2000007004.1"/>
    </source>
</evidence>
<dbReference type="Gene3D" id="3.60.10.10">
    <property type="entry name" value="Endonuclease/exonuclease/phosphatase"/>
    <property type="match status" value="1"/>
</dbReference>
<dbReference type="PANTHER" id="PTHR12121:SF34">
    <property type="entry name" value="PROTEIN ANGEL"/>
    <property type="match status" value="1"/>
</dbReference>
<dbReference type="GO" id="GO:0000175">
    <property type="term" value="F:3'-5'-RNA exonuclease activity"/>
    <property type="evidence" value="ECO:0007669"/>
    <property type="project" value="TreeGrafter"/>
</dbReference>
<dbReference type="SUPFAM" id="SSF56219">
    <property type="entry name" value="DNase I-like"/>
    <property type="match status" value="1"/>
</dbReference>
<dbReference type="WBParaSite" id="TMUE_2000007004.1">
    <property type="protein sequence ID" value="TMUE_2000007004.1"/>
    <property type="gene ID" value="WBGene00291745"/>
</dbReference>
<dbReference type="AlphaFoldDB" id="A0A5S6QIL4"/>
<accession>A0A5S6QIL4</accession>
<reference evidence="3" key="1">
    <citation type="submission" date="2019-12" db="UniProtKB">
        <authorList>
            <consortium name="WormBaseParasite"/>
        </authorList>
    </citation>
    <scope>IDENTIFICATION</scope>
</reference>
<evidence type="ECO:0000313" key="2">
    <source>
        <dbReference type="Proteomes" id="UP000046395"/>
    </source>
</evidence>
<dbReference type="InterPro" id="IPR050410">
    <property type="entry name" value="CCR4/nocturin_mRNA_transcr"/>
</dbReference>
<protein>
    <submittedName>
        <fullName evidence="3">Endo/exonuclease/phosphatase domain-containing protein</fullName>
    </submittedName>
</protein>
<dbReference type="Proteomes" id="UP000046395">
    <property type="component" value="Unassembled WGS sequence"/>
</dbReference>
<feature type="domain" description="Endonuclease/exonuclease/phosphatase" evidence="1">
    <location>
        <begin position="13"/>
        <end position="217"/>
    </location>
</feature>
<organism evidence="2 3">
    <name type="scientific">Trichuris muris</name>
    <name type="common">Mouse whipworm</name>
    <dbReference type="NCBI Taxonomy" id="70415"/>
    <lineage>
        <taxon>Eukaryota</taxon>
        <taxon>Metazoa</taxon>
        <taxon>Ecdysozoa</taxon>
        <taxon>Nematoda</taxon>
        <taxon>Enoplea</taxon>
        <taxon>Dorylaimia</taxon>
        <taxon>Trichinellida</taxon>
        <taxon>Trichuridae</taxon>
        <taxon>Trichuris</taxon>
    </lineage>
</organism>